<protein>
    <submittedName>
        <fullName evidence="1">Uncharacterized protein</fullName>
    </submittedName>
</protein>
<accession>A0A8J7GH18</accession>
<proteinExistence type="predicted"/>
<dbReference type="Proteomes" id="UP000622552">
    <property type="component" value="Unassembled WGS sequence"/>
</dbReference>
<dbReference type="RefSeq" id="WP_197007084.1">
    <property type="nucleotide sequence ID" value="NZ_BONS01000005.1"/>
</dbReference>
<comment type="caution">
    <text evidence="1">The sequence shown here is derived from an EMBL/GenBank/DDBJ whole genome shotgun (WGS) entry which is preliminary data.</text>
</comment>
<dbReference type="EMBL" id="JADOUF010000001">
    <property type="protein sequence ID" value="MBG6140553.1"/>
    <property type="molecule type" value="Genomic_DNA"/>
</dbReference>
<keyword evidence="2" id="KW-1185">Reference proteome</keyword>
<reference evidence="1" key="1">
    <citation type="submission" date="2020-11" db="EMBL/GenBank/DDBJ databases">
        <title>Sequencing the genomes of 1000 actinobacteria strains.</title>
        <authorList>
            <person name="Klenk H.-P."/>
        </authorList>
    </citation>
    <scope>NUCLEOTIDE SEQUENCE</scope>
    <source>
        <strain evidence="1">DSM 45356</strain>
    </source>
</reference>
<organism evidence="1 2">
    <name type="scientific">Longispora fulva</name>
    <dbReference type="NCBI Taxonomy" id="619741"/>
    <lineage>
        <taxon>Bacteria</taxon>
        <taxon>Bacillati</taxon>
        <taxon>Actinomycetota</taxon>
        <taxon>Actinomycetes</taxon>
        <taxon>Micromonosporales</taxon>
        <taxon>Micromonosporaceae</taxon>
        <taxon>Longispora</taxon>
    </lineage>
</organism>
<dbReference type="AlphaFoldDB" id="A0A8J7GH18"/>
<sequence>MAEFGDVYQKIENTKGEVELVVDSVGTIAELLEELAFSVASLGFDTRAAACRAAAELAREGMSMAENVTAKLEEVHSGTVVAQESA</sequence>
<name>A0A8J7GH18_9ACTN</name>
<evidence type="ECO:0000313" key="2">
    <source>
        <dbReference type="Proteomes" id="UP000622552"/>
    </source>
</evidence>
<evidence type="ECO:0000313" key="1">
    <source>
        <dbReference type="EMBL" id="MBG6140553.1"/>
    </source>
</evidence>
<gene>
    <name evidence="1" type="ORF">IW245_006747</name>
</gene>